<evidence type="ECO:0000256" key="1">
    <source>
        <dbReference type="SAM" id="MobiDB-lite"/>
    </source>
</evidence>
<dbReference type="AlphaFoldDB" id="A0A9D2EDF8"/>
<sequence length="381" mass="39977">MGEFRRLRRALALAGSVIALALGGVLVANPAQACACGGAVFPEGEDVTVDREVAALGWDGSAEDIVMQLDMTTDADDAAVIMPTPTQPEVQLADAAFFDDLAEMAAPREDVSYTWWPESAEDAAAGGDEGTESSEGVQVVETVPLGPLEATVLSATDADGLTDWLRQHEYVMDDALADALTPYVTEGWYFVAIRMVAEAGTLSGAVQPVHLTFPSSSLIYPMRISAAAEVTQYVATYVLADGQVQHSDPTAAAAPSELRYAGPVDEQLQRSPTWDQLAAGGDYLTVIDHVFDDPAEQITSDFTFASAPQAADYQQVVQVTRMRVIAGLPAGPVLLGLGVLGAVAAALVLRRVRATGDGAARPAPATHPVGVHPEQHYSASS</sequence>
<dbReference type="InterPro" id="IPR019283">
    <property type="entry name" value="DUF2330"/>
</dbReference>
<evidence type="ECO:0000313" key="4">
    <source>
        <dbReference type="EMBL" id="HIZ35743.1"/>
    </source>
</evidence>
<feature type="transmembrane region" description="Helical" evidence="2">
    <location>
        <begin position="324"/>
        <end position="349"/>
    </location>
</feature>
<accession>A0A9D2EDF8</accession>
<dbReference type="Proteomes" id="UP000824037">
    <property type="component" value="Unassembled WGS sequence"/>
</dbReference>
<feature type="region of interest" description="Disordered" evidence="1">
    <location>
        <begin position="358"/>
        <end position="381"/>
    </location>
</feature>
<reference evidence="4" key="1">
    <citation type="journal article" date="2021" name="PeerJ">
        <title>Extensive microbial diversity within the chicken gut microbiome revealed by metagenomics and culture.</title>
        <authorList>
            <person name="Gilroy R."/>
            <person name="Ravi A."/>
            <person name="Getino M."/>
            <person name="Pursley I."/>
            <person name="Horton D.L."/>
            <person name="Alikhan N.F."/>
            <person name="Baker D."/>
            <person name="Gharbi K."/>
            <person name="Hall N."/>
            <person name="Watson M."/>
            <person name="Adriaenssens E.M."/>
            <person name="Foster-Nyarko E."/>
            <person name="Jarju S."/>
            <person name="Secka A."/>
            <person name="Antonio M."/>
            <person name="Oren A."/>
            <person name="Chaudhuri R.R."/>
            <person name="La Ragione R."/>
            <person name="Hildebrand F."/>
            <person name="Pallen M.J."/>
        </authorList>
    </citation>
    <scope>NUCLEOTIDE SEQUENCE</scope>
    <source>
        <strain evidence="4">ChiGjej4B4-7305</strain>
    </source>
</reference>
<feature type="chain" id="PRO_5038581930" evidence="3">
    <location>
        <begin position="34"/>
        <end position="381"/>
    </location>
</feature>
<gene>
    <name evidence="4" type="ORF">H9815_08185</name>
</gene>
<protein>
    <submittedName>
        <fullName evidence="4">DUF2330 domain-containing protein</fullName>
    </submittedName>
</protein>
<dbReference type="EMBL" id="DXBY01000137">
    <property type="protein sequence ID" value="HIZ35743.1"/>
    <property type="molecule type" value="Genomic_DNA"/>
</dbReference>
<organism evidence="4 5">
    <name type="scientific">Candidatus Ruania gallistercoris</name>
    <dbReference type="NCBI Taxonomy" id="2838746"/>
    <lineage>
        <taxon>Bacteria</taxon>
        <taxon>Bacillati</taxon>
        <taxon>Actinomycetota</taxon>
        <taxon>Actinomycetes</taxon>
        <taxon>Micrococcales</taxon>
        <taxon>Ruaniaceae</taxon>
        <taxon>Ruania</taxon>
    </lineage>
</organism>
<evidence type="ECO:0000256" key="2">
    <source>
        <dbReference type="SAM" id="Phobius"/>
    </source>
</evidence>
<reference evidence="4" key="2">
    <citation type="submission" date="2021-04" db="EMBL/GenBank/DDBJ databases">
        <authorList>
            <person name="Gilroy R."/>
        </authorList>
    </citation>
    <scope>NUCLEOTIDE SEQUENCE</scope>
    <source>
        <strain evidence="4">ChiGjej4B4-7305</strain>
    </source>
</reference>
<keyword evidence="2" id="KW-0472">Membrane</keyword>
<evidence type="ECO:0000313" key="5">
    <source>
        <dbReference type="Proteomes" id="UP000824037"/>
    </source>
</evidence>
<name>A0A9D2EDF8_9MICO</name>
<dbReference type="Pfam" id="PF10092">
    <property type="entry name" value="DUF2330"/>
    <property type="match status" value="1"/>
</dbReference>
<keyword evidence="2" id="KW-1133">Transmembrane helix</keyword>
<feature type="signal peptide" evidence="3">
    <location>
        <begin position="1"/>
        <end position="33"/>
    </location>
</feature>
<proteinExistence type="predicted"/>
<keyword evidence="2" id="KW-0812">Transmembrane</keyword>
<keyword evidence="3" id="KW-0732">Signal</keyword>
<comment type="caution">
    <text evidence="4">The sequence shown here is derived from an EMBL/GenBank/DDBJ whole genome shotgun (WGS) entry which is preliminary data.</text>
</comment>
<evidence type="ECO:0000256" key="3">
    <source>
        <dbReference type="SAM" id="SignalP"/>
    </source>
</evidence>